<dbReference type="InterPro" id="IPR017103">
    <property type="entry name" value="Iontropic_Glu_rcpt_pln"/>
</dbReference>
<dbReference type="Gene3D" id="3.40.190.10">
    <property type="entry name" value="Periplasmic binding protein-like II"/>
    <property type="match status" value="2"/>
</dbReference>
<evidence type="ECO:0000256" key="10">
    <source>
        <dbReference type="ARBA" id="ARBA00023180"/>
    </source>
</evidence>
<evidence type="ECO:0000256" key="2">
    <source>
        <dbReference type="ARBA" id="ARBA00008685"/>
    </source>
</evidence>
<feature type="transmembrane region" description="Helical" evidence="16">
    <location>
        <begin position="649"/>
        <end position="669"/>
    </location>
</feature>
<dbReference type="FunFam" id="3.40.50.2300:FF:000188">
    <property type="entry name" value="Glutamate receptor"/>
    <property type="match status" value="1"/>
</dbReference>
<dbReference type="GO" id="GO:0016020">
    <property type="term" value="C:membrane"/>
    <property type="evidence" value="ECO:0007669"/>
    <property type="project" value="UniProtKB-SubCell"/>
</dbReference>
<keyword evidence="12 13" id="KW-0407">Ion channel</keyword>
<organism evidence="18">
    <name type="scientific">Fagus sylvatica</name>
    <name type="common">Beechnut</name>
    <dbReference type="NCBI Taxonomy" id="28930"/>
    <lineage>
        <taxon>Eukaryota</taxon>
        <taxon>Viridiplantae</taxon>
        <taxon>Streptophyta</taxon>
        <taxon>Embryophyta</taxon>
        <taxon>Tracheophyta</taxon>
        <taxon>Spermatophyta</taxon>
        <taxon>Magnoliopsida</taxon>
        <taxon>eudicotyledons</taxon>
        <taxon>Gunneridae</taxon>
        <taxon>Pentapetalae</taxon>
        <taxon>rosids</taxon>
        <taxon>fabids</taxon>
        <taxon>Fagales</taxon>
        <taxon>Fagaceae</taxon>
        <taxon>Fagus</taxon>
    </lineage>
</organism>
<evidence type="ECO:0000256" key="5">
    <source>
        <dbReference type="ARBA" id="ARBA00022729"/>
    </source>
</evidence>
<feature type="region of interest" description="Disordered" evidence="15">
    <location>
        <begin position="923"/>
        <end position="943"/>
    </location>
</feature>
<evidence type="ECO:0000256" key="6">
    <source>
        <dbReference type="ARBA" id="ARBA00022989"/>
    </source>
</evidence>
<evidence type="ECO:0000256" key="11">
    <source>
        <dbReference type="ARBA" id="ARBA00023286"/>
    </source>
</evidence>
<dbReference type="InterPro" id="IPR001638">
    <property type="entry name" value="Solute-binding_3/MltF_N"/>
</dbReference>
<dbReference type="CDD" id="cd19990">
    <property type="entry name" value="PBP1_GABAb_receptor_plant"/>
    <property type="match status" value="1"/>
</dbReference>
<keyword evidence="14" id="KW-1015">Disulfide bond</keyword>
<gene>
    <name evidence="18" type="ORF">FSB_LOCUS37986</name>
</gene>
<dbReference type="SUPFAM" id="SSF53850">
    <property type="entry name" value="Periplasmic binding protein-like II"/>
    <property type="match status" value="1"/>
</dbReference>
<dbReference type="SUPFAM" id="SSF53822">
    <property type="entry name" value="Periplasmic binding protein-like I"/>
    <property type="match status" value="1"/>
</dbReference>
<comment type="function">
    <text evidence="13">Glutamate-gated receptor that probably acts as non-selective cation channel.</text>
</comment>
<evidence type="ECO:0000256" key="16">
    <source>
        <dbReference type="SAM" id="Phobius"/>
    </source>
</evidence>
<evidence type="ECO:0000256" key="7">
    <source>
        <dbReference type="ARBA" id="ARBA00023065"/>
    </source>
</evidence>
<dbReference type="PIRSF" id="PIRSF037090">
    <property type="entry name" value="Iontro_Glu-like_rcpt_pln"/>
    <property type="match status" value="1"/>
</dbReference>
<keyword evidence="8 13" id="KW-0472">Membrane</keyword>
<dbReference type="InterPro" id="IPR028082">
    <property type="entry name" value="Peripla_BP_I"/>
</dbReference>
<keyword evidence="7 13" id="KW-0406">Ion transport</keyword>
<dbReference type="Gene3D" id="1.10.287.70">
    <property type="match status" value="1"/>
</dbReference>
<evidence type="ECO:0000256" key="13">
    <source>
        <dbReference type="PIRNR" id="PIRNR037090"/>
    </source>
</evidence>
<evidence type="ECO:0000313" key="18">
    <source>
        <dbReference type="EMBL" id="SPD10104.1"/>
    </source>
</evidence>
<keyword evidence="6 16" id="KW-1133">Transmembrane helix</keyword>
<dbReference type="GO" id="GO:0015276">
    <property type="term" value="F:ligand-gated monoatomic ion channel activity"/>
    <property type="evidence" value="ECO:0007669"/>
    <property type="project" value="InterPro"/>
</dbReference>
<protein>
    <recommendedName>
        <fullName evidence="13">Glutamate receptor</fullName>
    </recommendedName>
</protein>
<dbReference type="InterPro" id="IPR015683">
    <property type="entry name" value="Ionotropic_Glu_rcpt"/>
</dbReference>
<dbReference type="SMART" id="SM00079">
    <property type="entry name" value="PBPe"/>
    <property type="match status" value="1"/>
</dbReference>
<evidence type="ECO:0000256" key="3">
    <source>
        <dbReference type="ARBA" id="ARBA00022448"/>
    </source>
</evidence>
<feature type="domain" description="Ionotropic glutamate receptor C-terminal" evidence="17">
    <location>
        <begin position="530"/>
        <end position="849"/>
    </location>
</feature>
<evidence type="ECO:0000256" key="4">
    <source>
        <dbReference type="ARBA" id="ARBA00022692"/>
    </source>
</evidence>
<keyword evidence="3 13" id="KW-0813">Transport</keyword>
<name>A0A2N9HEW7_FAGSY</name>
<feature type="transmembrane region" description="Helical" evidence="16">
    <location>
        <begin position="869"/>
        <end position="889"/>
    </location>
</feature>
<feature type="transmembrane region" description="Helical" evidence="16">
    <location>
        <begin position="681"/>
        <end position="705"/>
    </location>
</feature>
<dbReference type="InterPro" id="IPR001828">
    <property type="entry name" value="ANF_lig-bd_rcpt"/>
</dbReference>
<keyword evidence="4 16" id="KW-0812">Transmembrane</keyword>
<keyword evidence="5" id="KW-0732">Signal</keyword>
<evidence type="ECO:0000256" key="1">
    <source>
        <dbReference type="ARBA" id="ARBA00004141"/>
    </source>
</evidence>
<evidence type="ECO:0000256" key="15">
    <source>
        <dbReference type="SAM" id="MobiDB-lite"/>
    </source>
</evidence>
<dbReference type="AlphaFoldDB" id="A0A2N9HEW7"/>
<reference evidence="18" key="1">
    <citation type="submission" date="2018-02" db="EMBL/GenBank/DDBJ databases">
        <authorList>
            <person name="Cohen D.B."/>
            <person name="Kent A.D."/>
        </authorList>
    </citation>
    <scope>NUCLEOTIDE SEQUENCE</scope>
</reference>
<evidence type="ECO:0000256" key="14">
    <source>
        <dbReference type="PIRSR" id="PIRSR037090-50"/>
    </source>
</evidence>
<dbReference type="CDD" id="cd13686">
    <property type="entry name" value="GluR_Plant"/>
    <property type="match status" value="1"/>
</dbReference>
<dbReference type="PANTHER" id="PTHR34836">
    <property type="entry name" value="OS06G0188250 PROTEIN"/>
    <property type="match status" value="1"/>
</dbReference>
<keyword evidence="9 13" id="KW-0675">Receptor</keyword>
<dbReference type="InterPro" id="IPR044440">
    <property type="entry name" value="GABAb_receptor_plant_PBP1"/>
</dbReference>
<feature type="region of interest" description="Disordered" evidence="15">
    <location>
        <begin position="45"/>
        <end position="65"/>
    </location>
</feature>
<keyword evidence="10" id="KW-0325">Glycoprotein</keyword>
<dbReference type="InterPro" id="IPR001320">
    <property type="entry name" value="Iontro_rcpt_C"/>
</dbReference>
<accession>A0A2N9HEW7</accession>
<evidence type="ECO:0000256" key="9">
    <source>
        <dbReference type="ARBA" id="ARBA00023170"/>
    </source>
</evidence>
<dbReference type="PANTHER" id="PTHR34836:SF9">
    <property type="entry name" value="RECEPTOR LIGAND BINDING REGION DOMAIN-CONTAINING PROTEIN"/>
    <property type="match status" value="1"/>
</dbReference>
<proteinExistence type="inferred from homology"/>
<evidence type="ECO:0000256" key="8">
    <source>
        <dbReference type="ARBA" id="ARBA00023136"/>
    </source>
</evidence>
<feature type="disulfide bond" evidence="14">
    <location>
        <begin position="797"/>
        <end position="852"/>
    </location>
</feature>
<keyword evidence="11 13" id="KW-1071">Ligand-gated ion channel</keyword>
<dbReference type="Gene3D" id="3.40.50.2300">
    <property type="match status" value="2"/>
</dbReference>
<comment type="similarity">
    <text evidence="2 13">Belongs to the glutamate-gated ion channel (TC 1.A.10.1) family.</text>
</comment>
<dbReference type="FunFam" id="3.40.190.10:FF:000054">
    <property type="entry name" value="Glutamate receptor"/>
    <property type="match status" value="1"/>
</dbReference>
<dbReference type="EMBL" id="OIVN01003290">
    <property type="protein sequence ID" value="SPD10104.1"/>
    <property type="molecule type" value="Genomic_DNA"/>
</dbReference>
<dbReference type="FunFam" id="1.10.287.70:FF:000172">
    <property type="entry name" value="Glutamate receptor"/>
    <property type="match status" value="1"/>
</dbReference>
<evidence type="ECO:0000256" key="12">
    <source>
        <dbReference type="ARBA" id="ARBA00023303"/>
    </source>
</evidence>
<evidence type="ECO:0000259" key="17">
    <source>
        <dbReference type="SMART" id="SM00079"/>
    </source>
</evidence>
<comment type="subcellular location">
    <subcellularLocation>
        <location evidence="1">Membrane</location>
        <topology evidence="1">Multi-pass membrane protein</topology>
    </subcellularLocation>
</comment>
<dbReference type="Pfam" id="PF01094">
    <property type="entry name" value="ANF_receptor"/>
    <property type="match status" value="1"/>
</dbReference>
<sequence length="943" mass="105835">MDFSLTHLVYKNNLLGGEPIVEDRRGKGEDCLERIEKKMIPEVATKEISSSPCPPPSSSNAQQQQIEVPVGGCHAQLLPRPCSSCFSGKCWIPEVENGRLMKDYLRGVIVDNSHGQASSFVLYLGAIVDNSSRIGKEESVAMKLALDDFYDKFNQSLILHIRDSQGEPIQAALQAEGTRSLAMDLINTQEVQAILGPRTWEETSLVAEVGSQNQIPILSFADTTPQWAAERWPFLLQASPNQFKQMNAIAAIVQSWEWRRVTVIYEDRDSSATRVLPHLSNALREVGVEISQLLALPPFASSLLSRELEKLKEGQGRVFVVHLSLGLAERLFEMAKREKMMGNDYVWITTDPITSLVHAMNASTISKMEGILGVKSYFPETGDRFLDFHHRFYDRFSSEHPKEDNHEPDIFAAQAYDAAWTMALAMRESNKGGQLLLEKVVLSDFNGIGGKVEFIDNKLVPVNIFQIVNVVGRSYRELGFWSDGQGFSVNLNENATYNSSMKALGRVFWPGGPWNTPRGWTLPTSANPLRIGVPVQTSFKEYVNVEYDPLEDNTSYTGFAIDVFKETLEQLPFYLSYNFFPFNGRYNDLVEQIHLKNFDAVVGAVTLVSGRYQHAEFTHPYTESGLVMIVPVISKTSNRAWLFMKPFTMAMWLLIGAINVYNGFVIWLLERNNCPELKGSVINQMGMLIWLAFNTLFSINALVIMQTYTANLTSMLTVQHLGPTVTDIETLKNSNAIIGHCSGSFLSKYLVDVLDFNHDNIRTFNSTKDYADALQNREIAAAFLEVPLANLFLAKYCKGFTMAGPTYKVGGLGFAFPRGSPLLPSITEALLKVSESGRLRELENNMIASAKCQDVETDKETPSLSPNSFLVLFIMSGGTSTLALLVYILRVDRSIFRHRIMWRIMKAAMRHWRSQNRIFSRRVSNVAENPSNSSNTLDPQNRV</sequence>
<dbReference type="Pfam" id="PF00497">
    <property type="entry name" value="SBP_bac_3"/>
    <property type="match status" value="1"/>
</dbReference>